<comment type="caution">
    <text evidence="2">The sequence shown here is derived from an EMBL/GenBank/DDBJ whole genome shotgun (WGS) entry which is preliminary data.</text>
</comment>
<keyword evidence="1" id="KW-1133">Transmembrane helix</keyword>
<sequence length="49" mass="5830">MNLPAAFHPFGWLETWMIERKNVIRFLLARVLLMTAMVLSFCILHVSRR</sequence>
<dbReference type="EMBL" id="JAYGHX010000010">
    <property type="protein sequence ID" value="MEA5392409.1"/>
    <property type="molecule type" value="Genomic_DNA"/>
</dbReference>
<name>A0ABU5RXD0_9CYAN</name>
<evidence type="ECO:0000313" key="2">
    <source>
        <dbReference type="EMBL" id="MEA5392409.1"/>
    </source>
</evidence>
<keyword evidence="1" id="KW-0812">Transmembrane</keyword>
<gene>
    <name evidence="2" type="ORF">VB738_14190</name>
</gene>
<reference evidence="2 3" key="1">
    <citation type="submission" date="2023-12" db="EMBL/GenBank/DDBJ databases">
        <title>Baltic Sea Cyanobacteria.</title>
        <authorList>
            <person name="Delbaje E."/>
            <person name="Fewer D.P."/>
            <person name="Shishido T.K."/>
        </authorList>
    </citation>
    <scope>NUCLEOTIDE SEQUENCE [LARGE SCALE GENOMIC DNA]</scope>
    <source>
        <strain evidence="2 3">UHCC 0139</strain>
    </source>
</reference>
<accession>A0ABU5RXD0</accession>
<evidence type="ECO:0000256" key="1">
    <source>
        <dbReference type="SAM" id="Phobius"/>
    </source>
</evidence>
<keyword evidence="1" id="KW-0472">Membrane</keyword>
<evidence type="ECO:0000313" key="3">
    <source>
        <dbReference type="Proteomes" id="UP001304461"/>
    </source>
</evidence>
<dbReference type="RefSeq" id="WP_323306359.1">
    <property type="nucleotide sequence ID" value="NZ_JAYGHX010000010.1"/>
</dbReference>
<dbReference type="Proteomes" id="UP001304461">
    <property type="component" value="Unassembled WGS sequence"/>
</dbReference>
<protein>
    <submittedName>
        <fullName evidence="2">Uncharacterized protein</fullName>
    </submittedName>
</protein>
<proteinExistence type="predicted"/>
<organism evidence="2 3">
    <name type="scientific">Cyanobium gracile UHCC 0139</name>
    <dbReference type="NCBI Taxonomy" id="3110308"/>
    <lineage>
        <taxon>Bacteria</taxon>
        <taxon>Bacillati</taxon>
        <taxon>Cyanobacteriota</taxon>
        <taxon>Cyanophyceae</taxon>
        <taxon>Synechococcales</taxon>
        <taxon>Prochlorococcaceae</taxon>
        <taxon>Cyanobium</taxon>
    </lineage>
</organism>
<keyword evidence="3" id="KW-1185">Reference proteome</keyword>
<feature type="transmembrane region" description="Helical" evidence="1">
    <location>
        <begin position="23"/>
        <end position="46"/>
    </location>
</feature>